<evidence type="ECO:0000313" key="2">
    <source>
        <dbReference type="EMBL" id="MFC2926601.1"/>
    </source>
</evidence>
<name>A0ABV6ZYL8_9PROT</name>
<dbReference type="Proteomes" id="UP001595379">
    <property type="component" value="Unassembled WGS sequence"/>
</dbReference>
<evidence type="ECO:0000259" key="1">
    <source>
        <dbReference type="Pfam" id="PF03016"/>
    </source>
</evidence>
<accession>A0ABV6ZYL8</accession>
<keyword evidence="3" id="KW-1185">Reference proteome</keyword>
<feature type="domain" description="Exostosin GT47" evidence="1">
    <location>
        <begin position="373"/>
        <end position="523"/>
    </location>
</feature>
<proteinExistence type="predicted"/>
<dbReference type="InterPro" id="IPR004263">
    <property type="entry name" value="Exostosin"/>
</dbReference>
<dbReference type="InterPro" id="IPR040911">
    <property type="entry name" value="Exostosin_GT47"/>
</dbReference>
<dbReference type="PANTHER" id="PTHR11062:SF73">
    <property type="entry name" value="EXOSTOSIN-LIKE 3"/>
    <property type="match status" value="1"/>
</dbReference>
<reference evidence="3" key="1">
    <citation type="journal article" date="2019" name="Int. J. Syst. Evol. Microbiol.">
        <title>The Global Catalogue of Microorganisms (GCM) 10K type strain sequencing project: providing services to taxonomists for standard genome sequencing and annotation.</title>
        <authorList>
            <consortium name="The Broad Institute Genomics Platform"/>
            <consortium name="The Broad Institute Genome Sequencing Center for Infectious Disease"/>
            <person name="Wu L."/>
            <person name="Ma J."/>
        </authorList>
    </citation>
    <scope>NUCLEOTIDE SEQUENCE [LARGE SCALE GENOMIC DNA]</scope>
    <source>
        <strain evidence="3">KCTC 52487</strain>
    </source>
</reference>
<gene>
    <name evidence="2" type="ORF">ACFOOR_10830</name>
</gene>
<comment type="caution">
    <text evidence="2">The sequence shown here is derived from an EMBL/GenBank/DDBJ whole genome shotgun (WGS) entry which is preliminary data.</text>
</comment>
<dbReference type="PANTHER" id="PTHR11062">
    <property type="entry name" value="EXOSTOSIN HEPARAN SULFATE GLYCOSYLTRANSFERASE -RELATED"/>
    <property type="match status" value="1"/>
</dbReference>
<dbReference type="EMBL" id="JBHRSV010000020">
    <property type="protein sequence ID" value="MFC2926601.1"/>
    <property type="molecule type" value="Genomic_DNA"/>
</dbReference>
<protein>
    <submittedName>
        <fullName evidence="2">Exostosin family protein</fullName>
    </submittedName>
</protein>
<evidence type="ECO:0000313" key="3">
    <source>
        <dbReference type="Proteomes" id="UP001595379"/>
    </source>
</evidence>
<organism evidence="2 3">
    <name type="scientific">Hyphobacterium vulgare</name>
    <dbReference type="NCBI Taxonomy" id="1736751"/>
    <lineage>
        <taxon>Bacteria</taxon>
        <taxon>Pseudomonadati</taxon>
        <taxon>Pseudomonadota</taxon>
        <taxon>Alphaproteobacteria</taxon>
        <taxon>Maricaulales</taxon>
        <taxon>Maricaulaceae</taxon>
        <taxon>Hyphobacterium</taxon>
    </lineage>
</organism>
<dbReference type="Pfam" id="PF03016">
    <property type="entry name" value="Exostosin_GT47"/>
    <property type="match status" value="1"/>
</dbReference>
<sequence length="585" mass="66036">MSIDHIFLMVDDDAEVDLSDGRVTVIEMDGRPTYQDWTQLSQQYCPHSVSVLANADIFFDHTLARLKELFESDPTGFVALSRYELIDGATSLHPNPHWSQDTWAYYPAKGSNPDRDQRLNFPLGVPRCDNKVAYVFSIYGHTVYNPCRQVRSIHVHETGLRNYDKKADMRIVGGMAMVHASATLLDPAQLDIEIWPVKTGNYSQIKLNKSLEKWAGERGLTLPPEQGPAPRRGAQAKVTSVRGAPKLTLDGNVAAYNHLWQFPAITEQHAYQQVRLQVRRDLDAMYFGFPWATLIDLSLHNQTDIERLDALRRGMSALTEVVRGTPRVATVCQHIHMLKFQELFSAAGVSDVFWSHATQGLEVMPDAPNVRIHPFPLYPVQVPHGGEIAFEHRRYLFSFVGAKANNKYLTQSRTYLIEELADHPRGLIRNRDAWHYNKVVYDQQILSKIQPGDALVDERASEEFREILAQSVFTLCPSGTGPNSIRLWEAIAGGSIPVVLADTYKPPASPDLWNQAVITCPESREAVRDLPGRLAAIMRDHEQLRRRRFALRMLAQRYGPRNFVSDVLAFMASGEMKSPGSRQAA</sequence>